<dbReference type="Proteomes" id="UP000800082">
    <property type="component" value="Unassembled WGS sequence"/>
</dbReference>
<proteinExistence type="predicted"/>
<sequence length="338" mass="36545">MEATVQHPPVFQEEKISIEPDLGDQRQSTFKALPAPPKTPKRVLMKYRFSGVFPLILSLAAFALSLVVVLAGQNVGVLEGQYLVAVRHLSASQFMNLTLTNLVNQTGIKDFYYAYLQKVCSGSAGEDGSNADRAKIDDCRSYEDAGLSALSRRIRSSLVVGETRVSVPLLAKLVSSLESILGTLNALRVAIFAFLVIALVASLMSAVSVLPAVYFPHSRLLVYANVFWPALASASAFLAAVIASAIAVLVGAVGGFSNTVGVQIGRGATALLFVWLSAVFTGLGAGYWASVWFVETRRSSFMKRGRDDDEVGNWRGVAREVWRDLNGRRRKPSMRAGL</sequence>
<dbReference type="EMBL" id="ML978968">
    <property type="protein sequence ID" value="KAF1928493.1"/>
    <property type="molecule type" value="Genomic_DNA"/>
</dbReference>
<dbReference type="OrthoDB" id="4159154at2759"/>
<accession>A0A6A5RM15</accession>
<dbReference type="GO" id="GO:0005886">
    <property type="term" value="C:plasma membrane"/>
    <property type="evidence" value="ECO:0007669"/>
    <property type="project" value="InterPro"/>
</dbReference>
<feature type="transmembrane region" description="Helical" evidence="1">
    <location>
        <begin position="51"/>
        <end position="72"/>
    </location>
</feature>
<dbReference type="InterPro" id="IPR009571">
    <property type="entry name" value="SUR7/Rim9-like_fungi"/>
</dbReference>
<evidence type="ECO:0000313" key="2">
    <source>
        <dbReference type="EMBL" id="KAF1928493.1"/>
    </source>
</evidence>
<feature type="transmembrane region" description="Helical" evidence="1">
    <location>
        <begin position="189"/>
        <end position="214"/>
    </location>
</feature>
<keyword evidence="1" id="KW-1133">Transmembrane helix</keyword>
<keyword evidence="1" id="KW-0812">Transmembrane</keyword>
<dbReference type="RefSeq" id="XP_033448741.1">
    <property type="nucleotide sequence ID" value="XM_033596016.1"/>
</dbReference>
<dbReference type="Pfam" id="PF06687">
    <property type="entry name" value="SUR7"/>
    <property type="match status" value="1"/>
</dbReference>
<name>A0A6A5RM15_9PLEO</name>
<reference evidence="2" key="1">
    <citation type="journal article" date="2020" name="Stud. Mycol.">
        <title>101 Dothideomycetes genomes: a test case for predicting lifestyles and emergence of pathogens.</title>
        <authorList>
            <person name="Haridas S."/>
            <person name="Albert R."/>
            <person name="Binder M."/>
            <person name="Bloem J."/>
            <person name="Labutti K."/>
            <person name="Salamov A."/>
            <person name="Andreopoulos B."/>
            <person name="Baker S."/>
            <person name="Barry K."/>
            <person name="Bills G."/>
            <person name="Bluhm B."/>
            <person name="Cannon C."/>
            <person name="Castanera R."/>
            <person name="Culley D."/>
            <person name="Daum C."/>
            <person name="Ezra D."/>
            <person name="Gonzalez J."/>
            <person name="Henrissat B."/>
            <person name="Kuo A."/>
            <person name="Liang C."/>
            <person name="Lipzen A."/>
            <person name="Lutzoni F."/>
            <person name="Magnuson J."/>
            <person name="Mondo S."/>
            <person name="Nolan M."/>
            <person name="Ohm R."/>
            <person name="Pangilinan J."/>
            <person name="Park H.-J."/>
            <person name="Ramirez L."/>
            <person name="Alfaro M."/>
            <person name="Sun H."/>
            <person name="Tritt A."/>
            <person name="Yoshinaga Y."/>
            <person name="Zwiers L.-H."/>
            <person name="Turgeon B."/>
            <person name="Goodwin S."/>
            <person name="Spatafora J."/>
            <person name="Crous P."/>
            <person name="Grigoriev I."/>
        </authorList>
    </citation>
    <scope>NUCLEOTIDE SEQUENCE</scope>
    <source>
        <strain evidence="2">CBS 183.55</strain>
    </source>
</reference>
<dbReference type="GeneID" id="54353683"/>
<protein>
    <submittedName>
        <fullName evidence="2">Uncharacterized protein</fullName>
    </submittedName>
</protein>
<feature type="transmembrane region" description="Helical" evidence="1">
    <location>
        <begin position="226"/>
        <end position="252"/>
    </location>
</feature>
<feature type="transmembrane region" description="Helical" evidence="1">
    <location>
        <begin position="272"/>
        <end position="294"/>
    </location>
</feature>
<evidence type="ECO:0000313" key="3">
    <source>
        <dbReference type="Proteomes" id="UP000800082"/>
    </source>
</evidence>
<gene>
    <name evidence="2" type="ORF">M421DRAFT_62912</name>
</gene>
<organism evidence="2 3">
    <name type="scientific">Didymella exigua CBS 183.55</name>
    <dbReference type="NCBI Taxonomy" id="1150837"/>
    <lineage>
        <taxon>Eukaryota</taxon>
        <taxon>Fungi</taxon>
        <taxon>Dikarya</taxon>
        <taxon>Ascomycota</taxon>
        <taxon>Pezizomycotina</taxon>
        <taxon>Dothideomycetes</taxon>
        <taxon>Pleosporomycetidae</taxon>
        <taxon>Pleosporales</taxon>
        <taxon>Pleosporineae</taxon>
        <taxon>Didymellaceae</taxon>
        <taxon>Didymella</taxon>
    </lineage>
</organism>
<keyword evidence="3" id="KW-1185">Reference proteome</keyword>
<evidence type="ECO:0000256" key="1">
    <source>
        <dbReference type="SAM" id="Phobius"/>
    </source>
</evidence>
<dbReference type="AlphaFoldDB" id="A0A6A5RM15"/>
<keyword evidence="1" id="KW-0472">Membrane</keyword>